<gene>
    <name evidence="2" type="ORF">BBD42_29670</name>
</gene>
<name>A0A1B2DR84_9BACL</name>
<dbReference type="Gene3D" id="1.10.1200.10">
    <property type="entry name" value="ACP-like"/>
    <property type="match status" value="1"/>
</dbReference>
<dbReference type="Pfam" id="PF00550">
    <property type="entry name" value="PP-binding"/>
    <property type="match status" value="1"/>
</dbReference>
<dbReference type="AlphaFoldDB" id="A0A1B2DR84"/>
<accession>A0A1B2DR84</accession>
<organism evidence="2">
    <name type="scientific">Paenibacillus sp. BIHB 4019</name>
    <dbReference type="NCBI Taxonomy" id="1870819"/>
    <lineage>
        <taxon>Bacteria</taxon>
        <taxon>Bacillati</taxon>
        <taxon>Bacillota</taxon>
        <taxon>Bacilli</taxon>
        <taxon>Bacillales</taxon>
        <taxon>Paenibacillaceae</taxon>
        <taxon>Paenibacillus</taxon>
    </lineage>
</organism>
<evidence type="ECO:0000259" key="1">
    <source>
        <dbReference type="PROSITE" id="PS50075"/>
    </source>
</evidence>
<dbReference type="RefSeq" id="WP_099521140.1">
    <property type="nucleotide sequence ID" value="NZ_CP016808.1"/>
</dbReference>
<evidence type="ECO:0000313" key="2">
    <source>
        <dbReference type="EMBL" id="ANY70211.1"/>
    </source>
</evidence>
<dbReference type="InterPro" id="IPR009081">
    <property type="entry name" value="PP-bd_ACP"/>
</dbReference>
<dbReference type="SUPFAM" id="SSF47336">
    <property type="entry name" value="ACP-like"/>
    <property type="match status" value="1"/>
</dbReference>
<protein>
    <recommendedName>
        <fullName evidence="1">Carrier domain-containing protein</fullName>
    </recommendedName>
</protein>
<dbReference type="EMBL" id="CP016808">
    <property type="protein sequence ID" value="ANY70211.1"/>
    <property type="molecule type" value="Genomic_DNA"/>
</dbReference>
<proteinExistence type="predicted"/>
<dbReference type="PROSITE" id="PS50075">
    <property type="entry name" value="CARRIER"/>
    <property type="match status" value="1"/>
</dbReference>
<sequence length="86" mass="9894">MNRTEWTKEHIAGYVQSQIKEQLQLEEDVAPDDELASYGMDSFASMTLVVAFETNYNIVFEDEELLFENFATLQHMVDSICGKLQP</sequence>
<feature type="domain" description="Carrier" evidence="1">
    <location>
        <begin position="5"/>
        <end position="84"/>
    </location>
</feature>
<dbReference type="InterPro" id="IPR036736">
    <property type="entry name" value="ACP-like_sf"/>
</dbReference>
<reference evidence="2" key="1">
    <citation type="submission" date="2016-08" db="EMBL/GenBank/DDBJ databases">
        <title>Complete Genome Seqeunce of Paenibacillus sp. BIHB 4019 from tea rhizoplane.</title>
        <authorList>
            <person name="Thakur R."/>
            <person name="Swarnkar M.K."/>
            <person name="Gulati A."/>
        </authorList>
    </citation>
    <scope>NUCLEOTIDE SEQUENCE [LARGE SCALE GENOMIC DNA]</scope>
    <source>
        <strain evidence="2">BIHB4019</strain>
    </source>
</reference>